<protein>
    <submittedName>
        <fullName evidence="1">Uncharacterized protein</fullName>
    </submittedName>
</protein>
<dbReference type="EMBL" id="GGEC01079190">
    <property type="protein sequence ID" value="MBX59674.1"/>
    <property type="molecule type" value="Transcribed_RNA"/>
</dbReference>
<proteinExistence type="predicted"/>
<evidence type="ECO:0000313" key="1">
    <source>
        <dbReference type="EMBL" id="MBX59674.1"/>
    </source>
</evidence>
<name>A0A2P2PY37_RHIMU</name>
<sequence>MPIRTSWLRRPTSLIVLLVASTQDKTRNFFNLLISKCTFVPLT</sequence>
<dbReference type="AlphaFoldDB" id="A0A2P2PY37"/>
<organism evidence="1">
    <name type="scientific">Rhizophora mucronata</name>
    <name type="common">Asiatic mangrove</name>
    <dbReference type="NCBI Taxonomy" id="61149"/>
    <lineage>
        <taxon>Eukaryota</taxon>
        <taxon>Viridiplantae</taxon>
        <taxon>Streptophyta</taxon>
        <taxon>Embryophyta</taxon>
        <taxon>Tracheophyta</taxon>
        <taxon>Spermatophyta</taxon>
        <taxon>Magnoliopsida</taxon>
        <taxon>eudicotyledons</taxon>
        <taxon>Gunneridae</taxon>
        <taxon>Pentapetalae</taxon>
        <taxon>rosids</taxon>
        <taxon>fabids</taxon>
        <taxon>Malpighiales</taxon>
        <taxon>Rhizophoraceae</taxon>
        <taxon>Rhizophora</taxon>
    </lineage>
</organism>
<accession>A0A2P2PY37</accession>
<reference evidence="1" key="1">
    <citation type="submission" date="2018-02" db="EMBL/GenBank/DDBJ databases">
        <title>Rhizophora mucronata_Transcriptome.</title>
        <authorList>
            <person name="Meera S.P."/>
            <person name="Sreeshan A."/>
            <person name="Augustine A."/>
        </authorList>
    </citation>
    <scope>NUCLEOTIDE SEQUENCE</scope>
    <source>
        <tissue evidence="1">Leaf</tissue>
    </source>
</reference>